<dbReference type="EMBL" id="FQZT01000008">
    <property type="protein sequence ID" value="SHJ43571.1"/>
    <property type="molecule type" value="Genomic_DNA"/>
</dbReference>
<evidence type="ECO:0000313" key="4">
    <source>
        <dbReference type="EMBL" id="SHJ43571.1"/>
    </source>
</evidence>
<dbReference type="GO" id="GO:0042597">
    <property type="term" value="C:periplasmic space"/>
    <property type="evidence" value="ECO:0007669"/>
    <property type="project" value="UniProtKB-SubCell"/>
</dbReference>
<sequence length="429" mass="47567">MPSGMKVFLLVVFLSFCGGGVAFAQKEQVSVLHYFADDMGRAGIKTIFERFSEQRKIAVVDNPVGHEEFKTVSLQMAAEGQLPGVVSYWGGARTQFLVDSGVLEPLDDLWQRGNFSALVNSSLADEATLYNGQRYLIPFGYHAAGFFYNPHVFKKAGIDHPPETWDQFLETCQRLQQAGIPPLALGARNRWPAQFWFDYLLLRTAGPEFRKKLMSGDELYTAGQVEKVMRIWAELLQKGYFASGYKVDDWGDSADRVAAGRAGMVLMGTWVSGYWADKGLAAEADYDFFPFPVIDPQQPKAVVGPVDGLVMGANAPHREEAAQLIEFLLTDLESQQQWALAQGALSPNIKVSAEIYNPVLRKVAAEVENAESFVFNYDLATTPPAAEQGLMLFSNFLADPQNYQQLLRNTDSLVGPVLRARKKDAASPR</sequence>
<protein>
    <submittedName>
        <fullName evidence="4">Raffinose/stachyose/melibiose transport system substrate-binding protein</fullName>
    </submittedName>
</protein>
<dbReference type="AlphaFoldDB" id="A0A1M6JA73"/>
<evidence type="ECO:0000256" key="1">
    <source>
        <dbReference type="ARBA" id="ARBA00004418"/>
    </source>
</evidence>
<keyword evidence="5" id="KW-1185">Reference proteome</keyword>
<dbReference type="Proteomes" id="UP000184171">
    <property type="component" value="Unassembled WGS sequence"/>
</dbReference>
<feature type="chain" id="PRO_5012138561" evidence="3">
    <location>
        <begin position="25"/>
        <end position="429"/>
    </location>
</feature>
<gene>
    <name evidence="4" type="ORF">SAMN02745165_02363</name>
</gene>
<dbReference type="InterPro" id="IPR006059">
    <property type="entry name" value="SBP"/>
</dbReference>
<proteinExistence type="inferred from homology"/>
<name>A0A1M6JA73_MALRU</name>
<evidence type="ECO:0000313" key="5">
    <source>
        <dbReference type="Proteomes" id="UP000184171"/>
    </source>
</evidence>
<reference evidence="4 5" key="1">
    <citation type="submission" date="2016-11" db="EMBL/GenBank/DDBJ databases">
        <authorList>
            <person name="Jaros S."/>
            <person name="Januszkiewicz K."/>
            <person name="Wedrychowicz H."/>
        </authorList>
    </citation>
    <scope>NUCLEOTIDE SEQUENCE [LARGE SCALE GENOMIC DNA]</scope>
    <source>
        <strain evidence="4 5">DSM 5091</strain>
    </source>
</reference>
<accession>A0A1M6JA73</accession>
<keyword evidence="3" id="KW-0732">Signal</keyword>
<comment type="similarity">
    <text evidence="2">Belongs to the bacterial solute-binding protein 1 family.</text>
</comment>
<dbReference type="STRING" id="1122189.SAMN02745165_02363"/>
<comment type="subcellular location">
    <subcellularLocation>
        <location evidence="1">Periplasm</location>
    </subcellularLocation>
</comment>
<dbReference type="Pfam" id="PF01547">
    <property type="entry name" value="SBP_bac_1"/>
    <property type="match status" value="1"/>
</dbReference>
<dbReference type="RefSeq" id="WP_208610162.1">
    <property type="nucleotide sequence ID" value="NZ_FQZT01000008.1"/>
</dbReference>
<dbReference type="SUPFAM" id="SSF53850">
    <property type="entry name" value="Periplasmic binding protein-like II"/>
    <property type="match status" value="1"/>
</dbReference>
<evidence type="ECO:0000256" key="3">
    <source>
        <dbReference type="SAM" id="SignalP"/>
    </source>
</evidence>
<dbReference type="InterPro" id="IPR050490">
    <property type="entry name" value="Bact_solute-bd_prot1"/>
</dbReference>
<dbReference type="Gene3D" id="3.40.190.10">
    <property type="entry name" value="Periplasmic binding protein-like II"/>
    <property type="match status" value="2"/>
</dbReference>
<organism evidence="4 5">
    <name type="scientific">Malonomonas rubra DSM 5091</name>
    <dbReference type="NCBI Taxonomy" id="1122189"/>
    <lineage>
        <taxon>Bacteria</taxon>
        <taxon>Pseudomonadati</taxon>
        <taxon>Thermodesulfobacteriota</taxon>
        <taxon>Desulfuromonadia</taxon>
        <taxon>Desulfuromonadales</taxon>
        <taxon>Geopsychrobacteraceae</taxon>
        <taxon>Malonomonas</taxon>
    </lineage>
</organism>
<dbReference type="PANTHER" id="PTHR43649:SF14">
    <property type="entry name" value="BLR3389 PROTEIN"/>
    <property type="match status" value="1"/>
</dbReference>
<feature type="signal peptide" evidence="3">
    <location>
        <begin position="1"/>
        <end position="24"/>
    </location>
</feature>
<evidence type="ECO:0000256" key="2">
    <source>
        <dbReference type="ARBA" id="ARBA00008520"/>
    </source>
</evidence>
<dbReference type="PANTHER" id="PTHR43649">
    <property type="entry name" value="ARABINOSE-BINDING PROTEIN-RELATED"/>
    <property type="match status" value="1"/>
</dbReference>